<dbReference type="FunFam" id="3.10.20.80:FF:000001">
    <property type="entry name" value="Translation initiation factor IF-3"/>
    <property type="match status" value="1"/>
</dbReference>
<dbReference type="GO" id="GO:0016020">
    <property type="term" value="C:membrane"/>
    <property type="evidence" value="ECO:0007669"/>
    <property type="project" value="TreeGrafter"/>
</dbReference>
<comment type="function">
    <text evidence="4 6">IF-3 binds to the 30S ribosomal subunit and shifts the equilibrium between 70S ribosomes and their 50S and 30S subunits in favor of the free subunits, thus enhancing the availability of 30S subunits on which protein synthesis initiation begins.</text>
</comment>
<reference evidence="10" key="1">
    <citation type="journal article" date="2020" name="mSystems">
        <title>Genome- and Community-Level Interaction Insights into Carbon Utilization and Element Cycling Functions of Hydrothermarchaeota in Hydrothermal Sediment.</title>
        <authorList>
            <person name="Zhou Z."/>
            <person name="Liu Y."/>
            <person name="Xu W."/>
            <person name="Pan J."/>
            <person name="Luo Z.H."/>
            <person name="Li M."/>
        </authorList>
    </citation>
    <scope>NUCLEOTIDE SEQUENCE [LARGE SCALE GENOMIC DNA]</scope>
    <source>
        <strain evidence="10">SpSt-902</strain>
    </source>
</reference>
<evidence type="ECO:0000256" key="7">
    <source>
        <dbReference type="SAM" id="MobiDB-lite"/>
    </source>
</evidence>
<dbReference type="PANTHER" id="PTHR10938:SF0">
    <property type="entry name" value="TRANSLATION INITIATION FACTOR IF-3, MITOCHONDRIAL"/>
    <property type="match status" value="1"/>
</dbReference>
<dbReference type="InterPro" id="IPR019813">
    <property type="entry name" value="Translation_initiation_fac3_CS"/>
</dbReference>
<evidence type="ECO:0000256" key="3">
    <source>
        <dbReference type="ARBA" id="ARBA00022917"/>
    </source>
</evidence>
<gene>
    <name evidence="4" type="primary">infC</name>
    <name evidence="10" type="ORF">ENX03_03245</name>
</gene>
<dbReference type="SUPFAM" id="SSF54364">
    <property type="entry name" value="Translation initiation factor IF3, N-terminal domain"/>
    <property type="match status" value="1"/>
</dbReference>
<evidence type="ECO:0000256" key="4">
    <source>
        <dbReference type="HAMAP-Rule" id="MF_00080"/>
    </source>
</evidence>
<comment type="similarity">
    <text evidence="1 4 6">Belongs to the IF-3 family.</text>
</comment>
<dbReference type="Pfam" id="PF00707">
    <property type="entry name" value="IF3_C"/>
    <property type="match status" value="1"/>
</dbReference>
<dbReference type="Gene3D" id="3.10.20.80">
    <property type="entry name" value="Translation initiation factor 3 (IF-3), N-terminal domain"/>
    <property type="match status" value="1"/>
</dbReference>
<protein>
    <recommendedName>
        <fullName evidence="4 5">Translation initiation factor IF-3</fullName>
    </recommendedName>
</protein>
<evidence type="ECO:0000256" key="2">
    <source>
        <dbReference type="ARBA" id="ARBA00022540"/>
    </source>
</evidence>
<dbReference type="PROSITE" id="PS00938">
    <property type="entry name" value="IF3"/>
    <property type="match status" value="1"/>
</dbReference>
<keyword evidence="2 4" id="KW-0396">Initiation factor</keyword>
<evidence type="ECO:0000256" key="1">
    <source>
        <dbReference type="ARBA" id="ARBA00005439"/>
    </source>
</evidence>
<accession>A0A7C3R427</accession>
<dbReference type="PANTHER" id="PTHR10938">
    <property type="entry name" value="TRANSLATION INITIATION FACTOR IF-3"/>
    <property type="match status" value="1"/>
</dbReference>
<organism evidence="10">
    <name type="scientific">Leptospirillum ferriphilum</name>
    <dbReference type="NCBI Taxonomy" id="178606"/>
    <lineage>
        <taxon>Bacteria</taxon>
        <taxon>Pseudomonadati</taxon>
        <taxon>Nitrospirota</taxon>
        <taxon>Nitrospiria</taxon>
        <taxon>Nitrospirales</taxon>
        <taxon>Nitrospiraceae</taxon>
        <taxon>Leptospirillum</taxon>
    </lineage>
</organism>
<dbReference type="Gene3D" id="3.30.110.10">
    <property type="entry name" value="Translation initiation factor 3 (IF-3), C-terminal domain"/>
    <property type="match status" value="1"/>
</dbReference>
<dbReference type="InterPro" id="IPR036788">
    <property type="entry name" value="T_IF-3_C_sf"/>
</dbReference>
<comment type="subunit">
    <text evidence="4 6">Monomer.</text>
</comment>
<dbReference type="GO" id="GO:0032790">
    <property type="term" value="P:ribosome disassembly"/>
    <property type="evidence" value="ECO:0007669"/>
    <property type="project" value="TreeGrafter"/>
</dbReference>
<dbReference type="GO" id="GO:0003743">
    <property type="term" value="F:translation initiation factor activity"/>
    <property type="evidence" value="ECO:0007669"/>
    <property type="project" value="UniProtKB-UniRule"/>
</dbReference>
<dbReference type="AlphaFoldDB" id="A0A7C3R427"/>
<dbReference type="Pfam" id="PF05198">
    <property type="entry name" value="IF3_N"/>
    <property type="match status" value="1"/>
</dbReference>
<dbReference type="NCBIfam" id="TIGR00168">
    <property type="entry name" value="infC"/>
    <property type="match status" value="1"/>
</dbReference>
<proteinExistence type="inferred from homology"/>
<sequence>MNPKPRVNNEIKIKEVRAIGPDGEQLGIFPTHVAIKKAEELGYDLVEVSPTAKPPVCKMMDFGKYMYEQSKKVHAMKQNQKSGQIKEVKFRPHINEHDLETKINYVQRFLEDGNKAKISMMFRGREMIHTEVGKELLQKIIAATEGVAVLEVPPRMEGSNMTMTLAPAVPAGKTGKAGGEKSDEGEPDSL</sequence>
<name>A0A7C3R427_9BACT</name>
<keyword evidence="3 4" id="KW-0648">Protein biosynthesis</keyword>
<dbReference type="GO" id="GO:0005829">
    <property type="term" value="C:cytosol"/>
    <property type="evidence" value="ECO:0007669"/>
    <property type="project" value="TreeGrafter"/>
</dbReference>
<dbReference type="EMBL" id="DTMM01000069">
    <property type="protein sequence ID" value="HFT92957.1"/>
    <property type="molecule type" value="Genomic_DNA"/>
</dbReference>
<feature type="domain" description="Translation initiation factor 3 C-terminal" evidence="8">
    <location>
        <begin position="84"/>
        <end position="167"/>
    </location>
</feature>
<evidence type="ECO:0000259" key="8">
    <source>
        <dbReference type="Pfam" id="PF00707"/>
    </source>
</evidence>
<evidence type="ECO:0000259" key="9">
    <source>
        <dbReference type="Pfam" id="PF05198"/>
    </source>
</evidence>
<feature type="region of interest" description="Disordered" evidence="7">
    <location>
        <begin position="166"/>
        <end position="190"/>
    </location>
</feature>
<dbReference type="HAMAP" id="MF_00080">
    <property type="entry name" value="IF_3"/>
    <property type="match status" value="1"/>
</dbReference>
<comment type="subcellular location">
    <subcellularLocation>
        <location evidence="4 6">Cytoplasm</location>
    </subcellularLocation>
</comment>
<evidence type="ECO:0000256" key="5">
    <source>
        <dbReference type="NCBIfam" id="TIGR00168"/>
    </source>
</evidence>
<feature type="domain" description="Translation initiation factor 3 N-terminal" evidence="9">
    <location>
        <begin position="7"/>
        <end position="74"/>
    </location>
</feature>
<evidence type="ECO:0000256" key="6">
    <source>
        <dbReference type="RuleBase" id="RU000646"/>
    </source>
</evidence>
<evidence type="ECO:0000313" key="10">
    <source>
        <dbReference type="EMBL" id="HFT92957.1"/>
    </source>
</evidence>
<dbReference type="SUPFAM" id="SSF55200">
    <property type="entry name" value="Translation initiation factor IF3, C-terminal domain"/>
    <property type="match status" value="1"/>
</dbReference>
<comment type="caution">
    <text evidence="10">The sequence shown here is derived from an EMBL/GenBank/DDBJ whole genome shotgun (WGS) entry which is preliminary data.</text>
</comment>
<dbReference type="GO" id="GO:0043022">
    <property type="term" value="F:ribosome binding"/>
    <property type="evidence" value="ECO:0007669"/>
    <property type="project" value="UniProtKB-ARBA"/>
</dbReference>
<keyword evidence="4" id="KW-0963">Cytoplasm</keyword>
<dbReference type="InterPro" id="IPR019814">
    <property type="entry name" value="Translation_initiation_fac_3_N"/>
</dbReference>
<dbReference type="InterPro" id="IPR036787">
    <property type="entry name" value="T_IF-3_N_sf"/>
</dbReference>
<dbReference type="InterPro" id="IPR019815">
    <property type="entry name" value="Translation_initiation_fac_3_C"/>
</dbReference>
<dbReference type="InterPro" id="IPR001288">
    <property type="entry name" value="Translation_initiation_fac_3"/>
</dbReference>
<dbReference type="FunFam" id="3.30.110.10:FF:000001">
    <property type="entry name" value="Translation initiation factor IF-3"/>
    <property type="match status" value="1"/>
</dbReference>